<dbReference type="PANTHER" id="PTHR43459:SF1">
    <property type="entry name" value="EG:BACN32G11.4 PROTEIN"/>
    <property type="match status" value="1"/>
</dbReference>
<dbReference type="PANTHER" id="PTHR43459">
    <property type="entry name" value="ENOYL-COA HYDRATASE"/>
    <property type="match status" value="1"/>
</dbReference>
<dbReference type="EMBL" id="FRDL01000001">
    <property type="protein sequence ID" value="SHN52677.1"/>
    <property type="molecule type" value="Genomic_DNA"/>
</dbReference>
<accession>A0A1M7S235</accession>
<dbReference type="AlphaFoldDB" id="A0A1M7S235"/>
<evidence type="ECO:0000313" key="4">
    <source>
        <dbReference type="Proteomes" id="UP000184066"/>
    </source>
</evidence>
<evidence type="ECO:0000256" key="1">
    <source>
        <dbReference type="ARBA" id="ARBA00005254"/>
    </source>
</evidence>
<keyword evidence="4" id="KW-1185">Reference proteome</keyword>
<protein>
    <submittedName>
        <fullName evidence="3">2-(1,2-epoxy-1,2-dihydrophenyl)acetyl-CoA isomerase</fullName>
    </submittedName>
</protein>
<sequence>MRYDALRHEIDGDVVRLTLARPAAGNALSAQMRVELIHALAEAPAQGRAVAIGAMGRDFCAGQDLGGEPDLTEADLGGLAREDFAPLLRAIEECAVPVVTMVRGVAAGAGAALALAADICVAARSASFAEPSLRAGLTPIMGASWLLPRLAGRARALGMALLGDPVPAARALEWGLIWEMTEDDALEPRGMEISRRLAAGPAEAIRLTRAAVRAGAQSDLETQLEREARALRQAGRTRDALEGLLALREGRPPRFEGR</sequence>
<dbReference type="OrthoDB" id="9781757at2"/>
<dbReference type="Gene3D" id="1.10.12.10">
    <property type="entry name" value="Lyase 2-enoyl-coa Hydratase, Chain A, domain 2"/>
    <property type="match status" value="1"/>
</dbReference>
<dbReference type="InterPro" id="IPR014748">
    <property type="entry name" value="Enoyl-CoA_hydra_C"/>
</dbReference>
<organism evidence="3 4">
    <name type="scientific">Oceanicella actignis</name>
    <dbReference type="NCBI Taxonomy" id="1189325"/>
    <lineage>
        <taxon>Bacteria</taxon>
        <taxon>Pseudomonadati</taxon>
        <taxon>Pseudomonadota</taxon>
        <taxon>Alphaproteobacteria</taxon>
        <taxon>Rhodobacterales</taxon>
        <taxon>Paracoccaceae</taxon>
        <taxon>Oceanicella</taxon>
    </lineage>
</organism>
<dbReference type="InterPro" id="IPR001753">
    <property type="entry name" value="Enoyl-CoA_hydra/iso"/>
</dbReference>
<dbReference type="InterPro" id="IPR029045">
    <property type="entry name" value="ClpP/crotonase-like_dom_sf"/>
</dbReference>
<dbReference type="CDD" id="cd06558">
    <property type="entry name" value="crotonase-like"/>
    <property type="match status" value="1"/>
</dbReference>
<name>A0A1M7S235_9RHOB</name>
<evidence type="ECO:0000313" key="3">
    <source>
        <dbReference type="EMBL" id="SHN52677.1"/>
    </source>
</evidence>
<dbReference type="GO" id="GO:0016853">
    <property type="term" value="F:isomerase activity"/>
    <property type="evidence" value="ECO:0007669"/>
    <property type="project" value="UniProtKB-KW"/>
</dbReference>
<dbReference type="Pfam" id="PF00378">
    <property type="entry name" value="ECH_1"/>
    <property type="match status" value="1"/>
</dbReference>
<keyword evidence="3" id="KW-0413">Isomerase</keyword>
<dbReference type="Proteomes" id="UP000184066">
    <property type="component" value="Unassembled WGS sequence"/>
</dbReference>
<proteinExistence type="inferred from homology"/>
<comment type="similarity">
    <text evidence="1 2">Belongs to the enoyl-CoA hydratase/isomerase family.</text>
</comment>
<dbReference type="STRING" id="1189325.SAMN04488119_10237"/>
<dbReference type="RefSeq" id="WP_072746023.1">
    <property type="nucleotide sequence ID" value="NZ_FOHL01000002.1"/>
</dbReference>
<dbReference type="InterPro" id="IPR018376">
    <property type="entry name" value="Enoyl-CoA_hyd/isom_CS"/>
</dbReference>
<dbReference type="PROSITE" id="PS00166">
    <property type="entry name" value="ENOYL_COA_HYDRATASE"/>
    <property type="match status" value="1"/>
</dbReference>
<evidence type="ECO:0000256" key="2">
    <source>
        <dbReference type="RuleBase" id="RU003707"/>
    </source>
</evidence>
<dbReference type="SUPFAM" id="SSF52096">
    <property type="entry name" value="ClpP/crotonase"/>
    <property type="match status" value="1"/>
</dbReference>
<reference evidence="3 4" key="1">
    <citation type="submission" date="2016-12" db="EMBL/GenBank/DDBJ databases">
        <authorList>
            <person name="Song W.-J."/>
            <person name="Kurnit D.M."/>
        </authorList>
    </citation>
    <scope>NUCLEOTIDE SEQUENCE [LARGE SCALE GENOMIC DNA]</scope>
    <source>
        <strain evidence="3 4">CGMCC 1.10808</strain>
    </source>
</reference>
<dbReference type="Gene3D" id="3.90.226.10">
    <property type="entry name" value="2-enoyl-CoA Hydratase, Chain A, domain 1"/>
    <property type="match status" value="1"/>
</dbReference>
<gene>
    <name evidence="3" type="ORF">SAMN05216200_101481</name>
</gene>